<dbReference type="InterPro" id="IPR015797">
    <property type="entry name" value="NUDIX_hydrolase-like_dom_sf"/>
</dbReference>
<evidence type="ECO:0000256" key="6">
    <source>
        <dbReference type="ARBA" id="ARBA00023211"/>
    </source>
</evidence>
<keyword evidence="5" id="KW-0460">Magnesium</keyword>
<dbReference type="PROSITE" id="PS51462">
    <property type="entry name" value="NUDIX"/>
    <property type="match status" value="1"/>
</dbReference>
<evidence type="ECO:0000313" key="9">
    <source>
        <dbReference type="Proteomes" id="UP000199306"/>
    </source>
</evidence>
<proteinExistence type="predicted"/>
<accession>A0A1I5Y1B9</accession>
<dbReference type="PANTHER" id="PTHR12992">
    <property type="entry name" value="NUDIX HYDROLASE"/>
    <property type="match status" value="1"/>
</dbReference>
<evidence type="ECO:0000256" key="1">
    <source>
        <dbReference type="ARBA" id="ARBA00001936"/>
    </source>
</evidence>
<evidence type="ECO:0000313" key="8">
    <source>
        <dbReference type="EMBL" id="SFQ38041.1"/>
    </source>
</evidence>
<keyword evidence="9" id="KW-1185">Reference proteome</keyword>
<comment type="cofactor">
    <cofactor evidence="1">
        <name>Mn(2+)</name>
        <dbReference type="ChEBI" id="CHEBI:29035"/>
    </cofactor>
</comment>
<dbReference type="Pfam" id="PF00293">
    <property type="entry name" value="NUDIX"/>
    <property type="match status" value="1"/>
</dbReference>
<dbReference type="OrthoDB" id="9802805at2"/>
<dbReference type="Proteomes" id="UP000199306">
    <property type="component" value="Unassembled WGS sequence"/>
</dbReference>
<dbReference type="Gene3D" id="3.90.79.10">
    <property type="entry name" value="Nucleoside Triphosphate Pyrophosphohydrolase"/>
    <property type="match status" value="1"/>
</dbReference>
<dbReference type="EMBL" id="FOXH01000016">
    <property type="protein sequence ID" value="SFQ38041.1"/>
    <property type="molecule type" value="Genomic_DNA"/>
</dbReference>
<name>A0A1I5Y1B9_9BACT</name>
<dbReference type="GO" id="GO:0010945">
    <property type="term" value="F:coenzyme A diphosphatase activity"/>
    <property type="evidence" value="ECO:0007669"/>
    <property type="project" value="InterPro"/>
</dbReference>
<dbReference type="GO" id="GO:0046872">
    <property type="term" value="F:metal ion binding"/>
    <property type="evidence" value="ECO:0007669"/>
    <property type="project" value="UniProtKB-KW"/>
</dbReference>
<dbReference type="AlphaFoldDB" id="A0A1I5Y1B9"/>
<dbReference type="SUPFAM" id="SSF55811">
    <property type="entry name" value="Nudix"/>
    <property type="match status" value="1"/>
</dbReference>
<dbReference type="STRING" id="1079859.SAMN04515674_116102"/>
<sequence length="210" mass="24245">MQDFNHFIRQLQVRFEKPLPGRPAHEKMISSNRLLVKAIPNAKTRRSAVLILFYPYEGEIYLPLILRPAYDGVHGGQMAFPGGRMEKEDENLIRTAMREAQEEIGIRLTDVRIIGELTELFIPPSNFFVQPVIGYLTSRPEFYPDAREVEDVIEVNLKELRNIDIIGREVMNVRGVDVDAPFYNIQNRKIWGATAMMIAELLELLQSEQF</sequence>
<reference evidence="8 9" key="1">
    <citation type="submission" date="2016-10" db="EMBL/GenBank/DDBJ databases">
        <authorList>
            <person name="de Groot N.N."/>
        </authorList>
    </citation>
    <scope>NUCLEOTIDE SEQUENCE [LARGE SCALE GENOMIC DNA]</scope>
    <source>
        <strain evidence="9">E92,LMG 26720,CCM 7988</strain>
    </source>
</reference>
<dbReference type="InterPro" id="IPR000086">
    <property type="entry name" value="NUDIX_hydrolase_dom"/>
</dbReference>
<evidence type="ECO:0000259" key="7">
    <source>
        <dbReference type="PROSITE" id="PS51462"/>
    </source>
</evidence>
<evidence type="ECO:0000256" key="4">
    <source>
        <dbReference type="ARBA" id="ARBA00022801"/>
    </source>
</evidence>
<keyword evidence="6" id="KW-0464">Manganese</keyword>
<dbReference type="PANTHER" id="PTHR12992:SF11">
    <property type="entry name" value="MITOCHONDRIAL COENZYME A DIPHOSPHATASE NUDT8"/>
    <property type="match status" value="1"/>
</dbReference>
<evidence type="ECO:0000256" key="5">
    <source>
        <dbReference type="ARBA" id="ARBA00022842"/>
    </source>
</evidence>
<evidence type="ECO:0000256" key="3">
    <source>
        <dbReference type="ARBA" id="ARBA00022723"/>
    </source>
</evidence>
<dbReference type="InterPro" id="IPR045121">
    <property type="entry name" value="CoAse"/>
</dbReference>
<dbReference type="RefSeq" id="WP_092019226.1">
    <property type="nucleotide sequence ID" value="NZ_FOXH01000016.1"/>
</dbReference>
<protein>
    <submittedName>
        <fullName evidence="8">8-oxo-dGTP pyrophosphatase MutT, NUDIX family</fullName>
    </submittedName>
</protein>
<keyword evidence="3" id="KW-0479">Metal-binding</keyword>
<dbReference type="CDD" id="cd03426">
    <property type="entry name" value="NUDIX_CoAse_Nudt7"/>
    <property type="match status" value="1"/>
</dbReference>
<comment type="cofactor">
    <cofactor evidence="2">
        <name>Mg(2+)</name>
        <dbReference type="ChEBI" id="CHEBI:18420"/>
    </cofactor>
</comment>
<evidence type="ECO:0000256" key="2">
    <source>
        <dbReference type="ARBA" id="ARBA00001946"/>
    </source>
</evidence>
<gene>
    <name evidence="8" type="ORF">SAMN04515674_116102</name>
</gene>
<keyword evidence="4" id="KW-0378">Hydrolase</keyword>
<feature type="domain" description="Nudix hydrolase" evidence="7">
    <location>
        <begin position="43"/>
        <end position="177"/>
    </location>
</feature>
<organism evidence="8 9">
    <name type="scientific">Pseudarcicella hirudinis</name>
    <dbReference type="NCBI Taxonomy" id="1079859"/>
    <lineage>
        <taxon>Bacteria</taxon>
        <taxon>Pseudomonadati</taxon>
        <taxon>Bacteroidota</taxon>
        <taxon>Cytophagia</taxon>
        <taxon>Cytophagales</taxon>
        <taxon>Flectobacillaceae</taxon>
        <taxon>Pseudarcicella</taxon>
    </lineage>
</organism>